<feature type="region of interest" description="Disordered" evidence="5">
    <location>
        <begin position="348"/>
        <end position="386"/>
    </location>
</feature>
<dbReference type="RefSeq" id="XP_024864953.1">
    <property type="nucleotide sequence ID" value="XM_025009185.2"/>
</dbReference>
<dbReference type="Ensembl" id="ENSKMAT00000026345.1">
    <property type="protein sequence ID" value="ENSKMAP00000026019.1"/>
    <property type="gene ID" value="ENSKMAG00000019283.1"/>
</dbReference>
<dbReference type="GO" id="GO:0046983">
    <property type="term" value="F:protein dimerization activity"/>
    <property type="evidence" value="ECO:0007669"/>
    <property type="project" value="InterPro"/>
</dbReference>
<evidence type="ECO:0000256" key="1">
    <source>
        <dbReference type="ARBA" id="ARBA00023015"/>
    </source>
</evidence>
<dbReference type="Proteomes" id="UP000264800">
    <property type="component" value="Unplaced"/>
</dbReference>
<evidence type="ECO:0000256" key="4">
    <source>
        <dbReference type="ARBA" id="ARBA00075195"/>
    </source>
</evidence>
<dbReference type="OMA" id="PANMEMD"/>
<proteinExistence type="predicted"/>
<keyword evidence="8" id="KW-1185">Reference proteome</keyword>
<evidence type="ECO:0000256" key="3">
    <source>
        <dbReference type="ARBA" id="ARBA00023163"/>
    </source>
</evidence>
<keyword evidence="3" id="KW-0804">Transcription</keyword>
<dbReference type="RefSeq" id="XP_017285916.1">
    <property type="nucleotide sequence ID" value="XM_017430427.3"/>
</dbReference>
<dbReference type="InterPro" id="IPR040238">
    <property type="entry name" value="TAL-like"/>
</dbReference>
<dbReference type="InterPro" id="IPR011598">
    <property type="entry name" value="bHLH_dom"/>
</dbReference>
<reference evidence="7" key="1">
    <citation type="submission" date="2025-05" db="UniProtKB">
        <authorList>
            <consortium name="Ensembl"/>
        </authorList>
    </citation>
    <scope>IDENTIFICATION</scope>
</reference>
<dbReference type="PROSITE" id="PS50888">
    <property type="entry name" value="BHLH"/>
    <property type="match status" value="1"/>
</dbReference>
<dbReference type="GeneID" id="108244322"/>
<dbReference type="RefSeq" id="XP_024864954.1">
    <property type="nucleotide sequence ID" value="XM_025009186.2"/>
</dbReference>
<feature type="domain" description="BHLH" evidence="6">
    <location>
        <begin position="287"/>
        <end position="339"/>
    </location>
</feature>
<dbReference type="InterPro" id="IPR036638">
    <property type="entry name" value="HLH_DNA-bd_sf"/>
</dbReference>
<evidence type="ECO:0000313" key="8">
    <source>
        <dbReference type="Proteomes" id="UP000264800"/>
    </source>
</evidence>
<dbReference type="PANTHER" id="PTHR13864">
    <property type="entry name" value="T-CELL ACUTE LYMPHOCYTIC LEUKEMIA/STEM CELL LEUKEMIA-RELATED"/>
    <property type="match status" value="1"/>
</dbReference>
<dbReference type="CDD" id="cd19705">
    <property type="entry name" value="bHLH_TS_LYL1"/>
    <property type="match status" value="1"/>
</dbReference>
<dbReference type="PANTHER" id="PTHR13864:SF25">
    <property type="entry name" value="PROTEIN LYL-1-LIKE ISOFORM X1-RELATED"/>
    <property type="match status" value="1"/>
</dbReference>
<dbReference type="STRING" id="37003.ENSKMAP00000026034"/>
<dbReference type="GeneTree" id="ENSGT00940000166140"/>
<dbReference type="KEGG" id="kmr:108244322"/>
<evidence type="ECO:0000259" key="6">
    <source>
        <dbReference type="PROSITE" id="PS50888"/>
    </source>
</evidence>
<evidence type="ECO:0000256" key="5">
    <source>
        <dbReference type="SAM" id="MobiDB-lite"/>
    </source>
</evidence>
<name>A0A3Q3BLG2_KRYMA</name>
<feature type="compositionally biased region" description="Low complexity" evidence="5">
    <location>
        <begin position="147"/>
        <end position="159"/>
    </location>
</feature>
<feature type="compositionally biased region" description="Polar residues" evidence="5">
    <location>
        <begin position="370"/>
        <end position="379"/>
    </location>
</feature>
<dbReference type="Pfam" id="PF00010">
    <property type="entry name" value="HLH"/>
    <property type="match status" value="1"/>
</dbReference>
<dbReference type="RefSeq" id="XP_017285917.1">
    <property type="nucleotide sequence ID" value="XM_017430428.3"/>
</dbReference>
<dbReference type="GO" id="GO:0000981">
    <property type="term" value="F:DNA-binding transcription factor activity, RNA polymerase II-specific"/>
    <property type="evidence" value="ECO:0007669"/>
    <property type="project" value="InterPro"/>
</dbReference>
<dbReference type="AlphaFoldDB" id="A0A3Q3BLG2"/>
<dbReference type="Ensembl" id="ENSKMAT00000026360.1">
    <property type="protein sequence ID" value="ENSKMAP00000026034.1"/>
    <property type="gene ID" value="ENSKMAG00000019283.1"/>
</dbReference>
<sequence>MMEKLKLSAPPASPHELPRPASPSSSSSSASPPSCASVEQHSPLQTSNSAPSNVITTSHPGKSRHTENVSTSAQPPIILTAVLSNHQVGTTDAPEPVVMETEQENEADKLRSTSAAPTDGSPSLSSPPPLLPAPAKTSPCPLPPPTSTAAAPSSSSSSSPLPPHIPVISLGHSKPPLPLPNTPLTALHPIPNLIHGPLGDIRRGQPSVLSMVGPVSSGLSGGPGGPSAVPSGPLLAQQYLPAPPFLTSSYLGPSGGNFGVINNSRLKRRPSSHFEMEINDCPPQKLARRVFTNSRERWRQQNVNGAFSELRKLIPTHPPDKKLSKNEILRLAVKYINFLVTLLNDQAQDKSRDSGEDDAEDGLDGKRQKSLYQRETLATSRPAAVTAHRDSADSVIALANSPATSSCYGDTDSEESFGAKTSVVTHGIMGKVKGQIRMVAGNDER</sequence>
<protein>
    <recommendedName>
        <fullName evidence="4">Stem cell protein</fullName>
    </recommendedName>
</protein>
<dbReference type="CTD" id="4066"/>
<feature type="compositionally biased region" description="Low complexity" evidence="5">
    <location>
        <begin position="22"/>
        <end position="37"/>
    </location>
</feature>
<accession>A0A3Q3BLG2</accession>
<organism evidence="7 8">
    <name type="scientific">Kryptolebias marmoratus</name>
    <name type="common">Mangrove killifish</name>
    <name type="synonym">Rivulus marmoratus</name>
    <dbReference type="NCBI Taxonomy" id="37003"/>
    <lineage>
        <taxon>Eukaryota</taxon>
        <taxon>Metazoa</taxon>
        <taxon>Chordata</taxon>
        <taxon>Craniata</taxon>
        <taxon>Vertebrata</taxon>
        <taxon>Euteleostomi</taxon>
        <taxon>Actinopterygii</taxon>
        <taxon>Neopterygii</taxon>
        <taxon>Teleostei</taxon>
        <taxon>Neoteleostei</taxon>
        <taxon>Acanthomorphata</taxon>
        <taxon>Ovalentaria</taxon>
        <taxon>Atherinomorphae</taxon>
        <taxon>Cyprinodontiformes</taxon>
        <taxon>Rivulidae</taxon>
        <taxon>Kryptolebias</taxon>
    </lineage>
</organism>
<dbReference type="SUPFAM" id="SSF47459">
    <property type="entry name" value="HLH, helix-loop-helix DNA-binding domain"/>
    <property type="match status" value="1"/>
</dbReference>
<dbReference type="GO" id="GO:0000978">
    <property type="term" value="F:RNA polymerase II cis-regulatory region sequence-specific DNA binding"/>
    <property type="evidence" value="ECO:0007669"/>
    <property type="project" value="TreeGrafter"/>
</dbReference>
<dbReference type="FunFam" id="4.10.280.10:FF:000015">
    <property type="entry name" value="T-cell acute lymphocytic leukemia 1"/>
    <property type="match status" value="1"/>
</dbReference>
<dbReference type="SMART" id="SM00353">
    <property type="entry name" value="HLH"/>
    <property type="match status" value="1"/>
</dbReference>
<evidence type="ECO:0000313" key="7">
    <source>
        <dbReference type="Ensembl" id="ENSKMAP00000026034.1"/>
    </source>
</evidence>
<dbReference type="OrthoDB" id="10069510at2759"/>
<keyword evidence="2" id="KW-0238">DNA-binding</keyword>
<dbReference type="RefSeq" id="XP_017285918.1">
    <property type="nucleotide sequence ID" value="XM_017430429.3"/>
</dbReference>
<keyword evidence="1" id="KW-0805">Transcription regulation</keyword>
<feature type="region of interest" description="Disordered" evidence="5">
    <location>
        <begin position="1"/>
        <end position="176"/>
    </location>
</feature>
<evidence type="ECO:0000256" key="2">
    <source>
        <dbReference type="ARBA" id="ARBA00023125"/>
    </source>
</evidence>
<dbReference type="Gene3D" id="4.10.280.10">
    <property type="entry name" value="Helix-loop-helix DNA-binding domain"/>
    <property type="match status" value="1"/>
</dbReference>
<feature type="compositionally biased region" description="Polar residues" evidence="5">
    <location>
        <begin position="39"/>
        <end position="60"/>
    </location>
</feature>